<evidence type="ECO:0000313" key="4">
    <source>
        <dbReference type="Proteomes" id="UP000518300"/>
    </source>
</evidence>
<feature type="chain" id="PRO_5032825198" description="Lipoprotein" evidence="2">
    <location>
        <begin position="24"/>
        <end position="395"/>
    </location>
</feature>
<organism evidence="3 4">
    <name type="scientific">Pyxidicoccus fallax</name>
    <dbReference type="NCBI Taxonomy" id="394095"/>
    <lineage>
        <taxon>Bacteria</taxon>
        <taxon>Pseudomonadati</taxon>
        <taxon>Myxococcota</taxon>
        <taxon>Myxococcia</taxon>
        <taxon>Myxococcales</taxon>
        <taxon>Cystobacterineae</taxon>
        <taxon>Myxococcaceae</taxon>
        <taxon>Pyxidicoccus</taxon>
    </lineage>
</organism>
<dbReference type="RefSeq" id="WP_169347506.1">
    <property type="nucleotide sequence ID" value="NZ_JABBJJ010000129.1"/>
</dbReference>
<proteinExistence type="predicted"/>
<evidence type="ECO:0000256" key="2">
    <source>
        <dbReference type="SAM" id="SignalP"/>
    </source>
</evidence>
<accession>A0A848LKE6</accession>
<feature type="compositionally biased region" description="Low complexity" evidence="1">
    <location>
        <begin position="164"/>
        <end position="173"/>
    </location>
</feature>
<protein>
    <recommendedName>
        <fullName evidence="5">Lipoprotein</fullName>
    </recommendedName>
</protein>
<dbReference type="Gene3D" id="2.60.120.200">
    <property type="match status" value="1"/>
</dbReference>
<gene>
    <name evidence="3" type="ORF">HG543_25750</name>
</gene>
<name>A0A848LKE6_9BACT</name>
<evidence type="ECO:0000313" key="3">
    <source>
        <dbReference type="EMBL" id="NMO18235.1"/>
    </source>
</evidence>
<feature type="compositionally biased region" description="Low complexity" evidence="1">
    <location>
        <begin position="54"/>
        <end position="93"/>
    </location>
</feature>
<dbReference type="Proteomes" id="UP000518300">
    <property type="component" value="Unassembled WGS sequence"/>
</dbReference>
<evidence type="ECO:0008006" key="5">
    <source>
        <dbReference type="Google" id="ProtNLM"/>
    </source>
</evidence>
<dbReference type="AlphaFoldDB" id="A0A848LKE6"/>
<evidence type="ECO:0000256" key="1">
    <source>
        <dbReference type="SAM" id="MobiDB-lite"/>
    </source>
</evidence>
<feature type="signal peptide" evidence="2">
    <location>
        <begin position="1"/>
        <end position="23"/>
    </location>
</feature>
<keyword evidence="2" id="KW-0732">Signal</keyword>
<feature type="region of interest" description="Disordered" evidence="1">
    <location>
        <begin position="22"/>
        <end position="181"/>
    </location>
</feature>
<dbReference type="EMBL" id="JABBJJ010000129">
    <property type="protein sequence ID" value="NMO18235.1"/>
    <property type="molecule type" value="Genomic_DNA"/>
</dbReference>
<sequence length="395" mass="40156">MRFEQWWVLSLAMVALGGLPACSGDDGDGEDAGTFVDAGTRGPTDSGTSEDAGTDAGTSADAGTDAGTSVDAGTDAGTSGDTDAGSGQDAGADAGSGGEPDAGADVDAGPGGGTDAGPSADAGARDAGSDTDAGPDEDAGTGGGPDAGADVDAGSDGGTGGDPDAGTDAGTDPGPSPSGTCPANALICESFDNGLNGWVPHSENALIEVENSRLHVVTRDGIHEGPEFPRAIAQWEKPLPPFETQLFIRAHVFMRSLPAVPQQLGTVFVLANLRQEDFGGIEVQLISDSGFALDDWSLRAGTGWQRQPEPITVGMAAGRWVCLEWEVRRATPASTHGTTRVYRDGTLAHEFQNVGMRAFNHFSVGYGFVHPQGPSGSETFYDNVVVSRTGRIGCQ</sequence>
<reference evidence="3 4" key="1">
    <citation type="submission" date="2020-04" db="EMBL/GenBank/DDBJ databases">
        <title>Draft genome of Pyxidicoccus fallax type strain.</title>
        <authorList>
            <person name="Whitworth D.E."/>
        </authorList>
    </citation>
    <scope>NUCLEOTIDE SEQUENCE [LARGE SCALE GENOMIC DNA]</scope>
    <source>
        <strain evidence="3 4">DSM 14698</strain>
    </source>
</reference>
<comment type="caution">
    <text evidence="3">The sequence shown here is derived from an EMBL/GenBank/DDBJ whole genome shotgun (WGS) entry which is preliminary data.</text>
</comment>
<keyword evidence="4" id="KW-1185">Reference proteome</keyword>